<evidence type="ECO:0000256" key="1">
    <source>
        <dbReference type="ARBA" id="ARBA00000085"/>
    </source>
</evidence>
<keyword evidence="4" id="KW-0418">Kinase</keyword>
<reference evidence="10 11" key="1">
    <citation type="submission" date="2008-07" db="EMBL/GenBank/DDBJ databases">
        <authorList>
            <person name="Tandeau de Marsac N."/>
            <person name="Ferriera S."/>
            <person name="Johnson J."/>
            <person name="Kravitz S."/>
            <person name="Beeson K."/>
            <person name="Sutton G."/>
            <person name="Rogers Y.-H."/>
            <person name="Friedman R."/>
            <person name="Frazier M."/>
            <person name="Venter J.C."/>
        </authorList>
    </citation>
    <scope>NUCLEOTIDE SEQUENCE [LARGE SCALE GENOMIC DNA]</scope>
    <source>
        <strain evidence="10 11">PCC 7420</strain>
    </source>
</reference>
<dbReference type="InterPro" id="IPR005467">
    <property type="entry name" value="His_kinase_dom"/>
</dbReference>
<dbReference type="Pfam" id="PF01590">
    <property type="entry name" value="GAF"/>
    <property type="match status" value="1"/>
</dbReference>
<dbReference type="InterPro" id="IPR001610">
    <property type="entry name" value="PAC"/>
</dbReference>
<dbReference type="InterPro" id="IPR003018">
    <property type="entry name" value="GAF"/>
</dbReference>
<dbReference type="Gene3D" id="3.30.450.20">
    <property type="entry name" value="PAS domain"/>
    <property type="match status" value="1"/>
</dbReference>
<evidence type="ECO:0000256" key="3">
    <source>
        <dbReference type="ARBA" id="ARBA00022553"/>
    </source>
</evidence>
<dbReference type="OrthoDB" id="433918at2"/>
<evidence type="ECO:0000313" key="11">
    <source>
        <dbReference type="Proteomes" id="UP000003835"/>
    </source>
</evidence>
<keyword evidence="6" id="KW-0175">Coiled coil</keyword>
<dbReference type="InterPro" id="IPR029016">
    <property type="entry name" value="GAF-like_dom_sf"/>
</dbReference>
<evidence type="ECO:0000259" key="9">
    <source>
        <dbReference type="PROSITE" id="PS50113"/>
    </source>
</evidence>
<dbReference type="Proteomes" id="UP000003835">
    <property type="component" value="Unassembled WGS sequence"/>
</dbReference>
<dbReference type="PROSITE" id="PS50112">
    <property type="entry name" value="PAS"/>
    <property type="match status" value="1"/>
</dbReference>
<dbReference type="InterPro" id="IPR035965">
    <property type="entry name" value="PAS-like_dom_sf"/>
</dbReference>
<feature type="coiled-coil region" evidence="6">
    <location>
        <begin position="320"/>
        <end position="350"/>
    </location>
</feature>
<dbReference type="CDD" id="cd00082">
    <property type="entry name" value="HisKA"/>
    <property type="match status" value="1"/>
</dbReference>
<dbReference type="InterPro" id="IPR013656">
    <property type="entry name" value="PAS_4"/>
</dbReference>
<evidence type="ECO:0000259" key="7">
    <source>
        <dbReference type="PROSITE" id="PS50109"/>
    </source>
</evidence>
<dbReference type="InterPro" id="IPR000700">
    <property type="entry name" value="PAS-assoc_C"/>
</dbReference>
<dbReference type="eggNOG" id="COG4191">
    <property type="taxonomic scope" value="Bacteria"/>
</dbReference>
<dbReference type="SUPFAM" id="SSF47384">
    <property type="entry name" value="Homodimeric domain of signal transducing histidine kinase"/>
    <property type="match status" value="1"/>
</dbReference>
<dbReference type="EMBL" id="DS989843">
    <property type="protein sequence ID" value="EDX77815.1"/>
    <property type="molecule type" value="Genomic_DNA"/>
</dbReference>
<dbReference type="PROSITE" id="PS50109">
    <property type="entry name" value="HIS_KIN"/>
    <property type="match status" value="1"/>
</dbReference>
<feature type="domain" description="Histidine kinase" evidence="7">
    <location>
        <begin position="359"/>
        <end position="607"/>
    </location>
</feature>
<sequence length="609" mass="68893">MSILSTQQNCQILRSIYEKVDHPIFVIDIDEQGHYRYTDFNPVAKKILGLTSDNLRGRLLREILPPEFAAPCIELYDECVKAEKTIQYEKLVTLDGEPIWWLTGLTPIKDDNGRIYRLVGTCTDITKRKQFEQALQESETRYRQLAQRESLLNSIASQIRASLDFNTVVETAVDKLYHLLQLERCVFRLYVPEAIPPVAEVIAEAKNPELPSLNGSQVPVAEITPLIAKITRKEVTRIEDTLTLQDPVERQFFLETLNYRAVVFVPVHTQAGKIGAICCSHSGKTRHWSDSDVDLLERVADQLAIALTQAELYAQTRSIAESEAQKALELTAALQQLQQTQAQLIQQEKMSSLGQLVAGVAHEINNPVSFIYGNINPAKDYIDDVLELVQLYQQSYPNSTPLIQAKLQQLDWEFIQRDFPKLLDSIKIGADRIRKIVQSLRNFSRLDEAEMKAVDLHEGIDNTLLILENRLQANPNRPAIQVVKDYGNLPLVECYAGEINQVFMNLLINAIDALDVDLLKPPRIYILTQRVDEETVAIHVQDNGVGIPAKLKSRVFEPFFTTKPVGKGTGLGLSISYKIVEKHRGTLDYRSQLGKGTEFVVKLPRSQKK</sequence>
<dbReference type="HOGENOM" id="CLU_000445_114_39_3"/>
<name>B4VK94_9CYAN</name>
<dbReference type="PANTHER" id="PTHR43065">
    <property type="entry name" value="SENSOR HISTIDINE KINASE"/>
    <property type="match status" value="1"/>
</dbReference>
<dbReference type="CDD" id="cd00130">
    <property type="entry name" value="PAS"/>
    <property type="match status" value="1"/>
</dbReference>
<evidence type="ECO:0000256" key="2">
    <source>
        <dbReference type="ARBA" id="ARBA00012438"/>
    </source>
</evidence>
<dbReference type="InterPro" id="IPR004358">
    <property type="entry name" value="Sig_transdc_His_kin-like_C"/>
</dbReference>
<dbReference type="SUPFAM" id="SSF55785">
    <property type="entry name" value="PYP-like sensor domain (PAS domain)"/>
    <property type="match status" value="1"/>
</dbReference>
<comment type="catalytic activity">
    <reaction evidence="1">
        <text>ATP + protein L-histidine = ADP + protein N-phospho-L-histidine.</text>
        <dbReference type="EC" id="2.7.13.3"/>
    </reaction>
</comment>
<dbReference type="SMART" id="SM00086">
    <property type="entry name" value="PAC"/>
    <property type="match status" value="1"/>
</dbReference>
<dbReference type="SMART" id="SM00065">
    <property type="entry name" value="GAF"/>
    <property type="match status" value="1"/>
</dbReference>
<evidence type="ECO:0000256" key="6">
    <source>
        <dbReference type="SAM" id="Coils"/>
    </source>
</evidence>
<dbReference type="SMART" id="SM00387">
    <property type="entry name" value="HATPase_c"/>
    <property type="match status" value="1"/>
</dbReference>
<dbReference type="SMART" id="SM00388">
    <property type="entry name" value="HisKA"/>
    <property type="match status" value="1"/>
</dbReference>
<feature type="domain" description="PAS" evidence="8">
    <location>
        <begin position="9"/>
        <end position="83"/>
    </location>
</feature>
<dbReference type="Gene3D" id="3.30.450.40">
    <property type="match status" value="1"/>
</dbReference>
<dbReference type="PROSITE" id="PS50113">
    <property type="entry name" value="PAC"/>
    <property type="match status" value="1"/>
</dbReference>
<dbReference type="GO" id="GO:0000155">
    <property type="term" value="F:phosphorelay sensor kinase activity"/>
    <property type="evidence" value="ECO:0007669"/>
    <property type="project" value="InterPro"/>
</dbReference>
<proteinExistence type="predicted"/>
<dbReference type="AlphaFoldDB" id="B4VK94"/>
<dbReference type="PANTHER" id="PTHR43065:SF50">
    <property type="entry name" value="HISTIDINE KINASE"/>
    <property type="match status" value="1"/>
</dbReference>
<keyword evidence="11" id="KW-1185">Reference proteome</keyword>
<organism evidence="10 11">
    <name type="scientific">Coleofasciculus chthonoplastes PCC 7420</name>
    <dbReference type="NCBI Taxonomy" id="118168"/>
    <lineage>
        <taxon>Bacteria</taxon>
        <taxon>Bacillati</taxon>
        <taxon>Cyanobacteriota</taxon>
        <taxon>Cyanophyceae</taxon>
        <taxon>Coleofasciculales</taxon>
        <taxon>Coleofasciculaceae</taxon>
        <taxon>Coleofasciculus</taxon>
    </lineage>
</organism>
<gene>
    <name evidence="10" type="ORF">MC7420_3139</name>
</gene>
<dbReference type="InterPro" id="IPR000014">
    <property type="entry name" value="PAS"/>
</dbReference>
<dbReference type="SUPFAM" id="SSF55874">
    <property type="entry name" value="ATPase domain of HSP90 chaperone/DNA topoisomerase II/histidine kinase"/>
    <property type="match status" value="1"/>
</dbReference>
<keyword evidence="5" id="KW-0902">Two-component regulatory system</keyword>
<evidence type="ECO:0000256" key="4">
    <source>
        <dbReference type="ARBA" id="ARBA00022777"/>
    </source>
</evidence>
<keyword evidence="4" id="KW-0808">Transferase</keyword>
<evidence type="ECO:0000256" key="5">
    <source>
        <dbReference type="ARBA" id="ARBA00023012"/>
    </source>
</evidence>
<feature type="domain" description="PAC" evidence="9">
    <location>
        <begin position="84"/>
        <end position="137"/>
    </location>
</feature>
<dbReference type="InterPro" id="IPR003594">
    <property type="entry name" value="HATPase_dom"/>
</dbReference>
<dbReference type="SUPFAM" id="SSF55781">
    <property type="entry name" value="GAF domain-like"/>
    <property type="match status" value="1"/>
</dbReference>
<dbReference type="RefSeq" id="WP_006099076.1">
    <property type="nucleotide sequence ID" value="NZ_DS989843.1"/>
</dbReference>
<dbReference type="InterPro" id="IPR036890">
    <property type="entry name" value="HATPase_C_sf"/>
</dbReference>
<dbReference type="InterPro" id="IPR036097">
    <property type="entry name" value="HisK_dim/P_sf"/>
</dbReference>
<dbReference type="STRING" id="118168.MC7420_3139"/>
<dbReference type="Pfam" id="PF02518">
    <property type="entry name" value="HATPase_c"/>
    <property type="match status" value="1"/>
</dbReference>
<evidence type="ECO:0000259" key="8">
    <source>
        <dbReference type="PROSITE" id="PS50112"/>
    </source>
</evidence>
<dbReference type="PRINTS" id="PR00344">
    <property type="entry name" value="BCTRLSENSOR"/>
</dbReference>
<keyword evidence="3" id="KW-0597">Phosphoprotein</keyword>
<protein>
    <recommendedName>
        <fullName evidence="2">histidine kinase</fullName>
        <ecNumber evidence="2">2.7.13.3</ecNumber>
    </recommendedName>
</protein>
<dbReference type="NCBIfam" id="TIGR00229">
    <property type="entry name" value="sensory_box"/>
    <property type="match status" value="1"/>
</dbReference>
<dbReference type="InterPro" id="IPR003661">
    <property type="entry name" value="HisK_dim/P_dom"/>
</dbReference>
<dbReference type="Pfam" id="PF08448">
    <property type="entry name" value="PAS_4"/>
    <property type="match status" value="1"/>
</dbReference>
<dbReference type="EC" id="2.7.13.3" evidence="2"/>
<accession>B4VK94</accession>
<evidence type="ECO:0000313" key="10">
    <source>
        <dbReference type="EMBL" id="EDX77815.1"/>
    </source>
</evidence>
<dbReference type="Gene3D" id="1.10.287.130">
    <property type="match status" value="1"/>
</dbReference>
<dbReference type="Gene3D" id="3.30.565.10">
    <property type="entry name" value="Histidine kinase-like ATPase, C-terminal domain"/>
    <property type="match status" value="1"/>
</dbReference>
<dbReference type="SMART" id="SM00091">
    <property type="entry name" value="PAS"/>
    <property type="match status" value="1"/>
</dbReference>